<name>A0A8J3Q0G0_9ACTN</name>
<dbReference type="Proteomes" id="UP000630097">
    <property type="component" value="Unassembled WGS sequence"/>
</dbReference>
<dbReference type="GO" id="GO:0005737">
    <property type="term" value="C:cytoplasm"/>
    <property type="evidence" value="ECO:0007669"/>
    <property type="project" value="TreeGrafter"/>
</dbReference>
<proteinExistence type="predicted"/>
<accession>A0A8J3Q0G0</accession>
<dbReference type="Pfam" id="PF13302">
    <property type="entry name" value="Acetyltransf_3"/>
    <property type="match status" value="2"/>
</dbReference>
<keyword evidence="3" id="KW-1185">Reference proteome</keyword>
<feature type="domain" description="N-acetyltransferase" evidence="1">
    <location>
        <begin position="12"/>
        <end position="176"/>
    </location>
</feature>
<dbReference type="RefSeq" id="WP_203887608.1">
    <property type="nucleotide sequence ID" value="NZ_BAABHH010000034.1"/>
</dbReference>
<evidence type="ECO:0000313" key="3">
    <source>
        <dbReference type="Proteomes" id="UP000630097"/>
    </source>
</evidence>
<dbReference type="PANTHER" id="PTHR43441">
    <property type="entry name" value="RIBOSOMAL-PROTEIN-SERINE ACETYLTRANSFERASE"/>
    <property type="match status" value="1"/>
</dbReference>
<reference evidence="2 3" key="1">
    <citation type="submission" date="2021-01" db="EMBL/GenBank/DDBJ databases">
        <title>Whole genome shotgun sequence of Planotetraspora kaengkrachanensis NBRC 104272.</title>
        <authorList>
            <person name="Komaki H."/>
            <person name="Tamura T."/>
        </authorList>
    </citation>
    <scope>NUCLEOTIDE SEQUENCE [LARGE SCALE GENOMIC DNA]</scope>
    <source>
        <strain evidence="2 3">NBRC 104272</strain>
    </source>
</reference>
<evidence type="ECO:0000259" key="1">
    <source>
        <dbReference type="PROSITE" id="PS51186"/>
    </source>
</evidence>
<dbReference type="SUPFAM" id="SSF55729">
    <property type="entry name" value="Acyl-CoA N-acyltransferases (Nat)"/>
    <property type="match status" value="2"/>
</dbReference>
<dbReference type="InterPro" id="IPR016181">
    <property type="entry name" value="Acyl_CoA_acyltransferase"/>
</dbReference>
<protein>
    <recommendedName>
        <fullName evidence="1">N-acetyltransferase domain-containing protein</fullName>
    </recommendedName>
</protein>
<evidence type="ECO:0000313" key="2">
    <source>
        <dbReference type="EMBL" id="GIG84335.1"/>
    </source>
</evidence>
<dbReference type="PANTHER" id="PTHR43441:SF10">
    <property type="entry name" value="ACETYLTRANSFERASE"/>
    <property type="match status" value="1"/>
</dbReference>
<gene>
    <name evidence="2" type="ORF">Pka01_74620</name>
</gene>
<dbReference type="InterPro" id="IPR051908">
    <property type="entry name" value="Ribosomal_N-acetyltransferase"/>
</dbReference>
<dbReference type="AlphaFoldDB" id="A0A8J3Q0G0"/>
<dbReference type="Gene3D" id="3.40.630.30">
    <property type="match status" value="2"/>
</dbReference>
<organism evidence="2 3">
    <name type="scientific">Planotetraspora kaengkrachanensis</name>
    <dbReference type="NCBI Taxonomy" id="575193"/>
    <lineage>
        <taxon>Bacteria</taxon>
        <taxon>Bacillati</taxon>
        <taxon>Actinomycetota</taxon>
        <taxon>Actinomycetes</taxon>
        <taxon>Streptosporangiales</taxon>
        <taxon>Streptosporangiaceae</taxon>
        <taxon>Planotetraspora</taxon>
    </lineage>
</organism>
<sequence length="368" mass="39978">MLPREVIQVGSLVLRIPEEKDADAVARVYADPQVVRFVPLVPPDYGREDALNWISAAQVVWDEGGAQFVITDRDTGEVLGATLLKPPDRFGNSEVGYLLAPWGRGRGAATAAVRALAEWGFAQGVPRIGLITDVENIPSQLVAYRSGFAREGVLREEYATGDGVRHDSIAFARLAGDPGDPIEPFLPFFPGGFPSGSLTDGVVRLTPLLPGDADDYHAMQSDPQMYKFSVPPEPPSYADSAMRCRYAGMWWLSGDRVELAIRWAETGAFAGHVQLTAVIPPLGQAMVGYSLLPEYQGRGVMTRAVDLLASWAFEHTGIRRLVAGTASDNVASHRVLERAGFARELLVEGLLPGPDGTRIDDLQWARTR</sequence>
<dbReference type="PROSITE" id="PS51186">
    <property type="entry name" value="GNAT"/>
    <property type="match status" value="2"/>
</dbReference>
<dbReference type="EMBL" id="BONV01000050">
    <property type="protein sequence ID" value="GIG84335.1"/>
    <property type="molecule type" value="Genomic_DNA"/>
</dbReference>
<comment type="caution">
    <text evidence="2">The sequence shown here is derived from an EMBL/GenBank/DDBJ whole genome shotgun (WGS) entry which is preliminary data.</text>
</comment>
<dbReference type="GO" id="GO:0008999">
    <property type="term" value="F:protein-N-terminal-alanine acetyltransferase activity"/>
    <property type="evidence" value="ECO:0007669"/>
    <property type="project" value="TreeGrafter"/>
</dbReference>
<dbReference type="InterPro" id="IPR000182">
    <property type="entry name" value="GNAT_dom"/>
</dbReference>
<feature type="domain" description="N-acetyltransferase" evidence="1">
    <location>
        <begin position="203"/>
        <end position="368"/>
    </location>
</feature>
<dbReference type="GO" id="GO:1990189">
    <property type="term" value="F:protein N-terminal-serine acetyltransferase activity"/>
    <property type="evidence" value="ECO:0007669"/>
    <property type="project" value="TreeGrafter"/>
</dbReference>